<proteinExistence type="predicted"/>
<organism evidence="1">
    <name type="scientific">Hexamita inflata</name>
    <dbReference type="NCBI Taxonomy" id="28002"/>
    <lineage>
        <taxon>Eukaryota</taxon>
        <taxon>Metamonada</taxon>
        <taxon>Diplomonadida</taxon>
        <taxon>Hexamitidae</taxon>
        <taxon>Hexamitinae</taxon>
        <taxon>Hexamita</taxon>
    </lineage>
</organism>
<dbReference type="AlphaFoldDB" id="A0AA86PJ17"/>
<sequence>MIQKYKSKFNNSLRIYNDPELEDFKFVDVFNNVIRSIMLQRKTQLHSISASNIRVQIIESGKNTINEVIGKTELKMERLRLKQHKRYKLTWNDVIIDDLDKNWTNHDPVQTKVK</sequence>
<evidence type="ECO:0000313" key="1">
    <source>
        <dbReference type="EMBL" id="CAI9939976.1"/>
    </source>
</evidence>
<keyword evidence="3" id="KW-1185">Reference proteome</keyword>
<protein>
    <submittedName>
        <fullName evidence="2">Hypothetical_protein</fullName>
    </submittedName>
</protein>
<comment type="caution">
    <text evidence="1">The sequence shown here is derived from an EMBL/GenBank/DDBJ whole genome shotgun (WGS) entry which is preliminary data.</text>
</comment>
<dbReference type="EMBL" id="CAXDID020000184">
    <property type="protein sequence ID" value="CAL6050417.1"/>
    <property type="molecule type" value="Genomic_DNA"/>
</dbReference>
<reference evidence="2 3" key="2">
    <citation type="submission" date="2024-07" db="EMBL/GenBank/DDBJ databases">
        <authorList>
            <person name="Akdeniz Z."/>
        </authorList>
    </citation>
    <scope>NUCLEOTIDE SEQUENCE [LARGE SCALE GENOMIC DNA]</scope>
</reference>
<reference evidence="1" key="1">
    <citation type="submission" date="2023-06" db="EMBL/GenBank/DDBJ databases">
        <authorList>
            <person name="Kurt Z."/>
        </authorList>
    </citation>
    <scope>NUCLEOTIDE SEQUENCE</scope>
</reference>
<evidence type="ECO:0000313" key="3">
    <source>
        <dbReference type="Proteomes" id="UP001642409"/>
    </source>
</evidence>
<evidence type="ECO:0000313" key="2">
    <source>
        <dbReference type="EMBL" id="CAL6050417.1"/>
    </source>
</evidence>
<accession>A0AA86PJ17</accession>
<dbReference type="Proteomes" id="UP001642409">
    <property type="component" value="Unassembled WGS sequence"/>
</dbReference>
<gene>
    <name evidence="1" type="ORF">HINF_LOCUS27621</name>
    <name evidence="2" type="ORF">HINF_LOCUS43879</name>
</gene>
<dbReference type="EMBL" id="CATOUU010000669">
    <property type="protein sequence ID" value="CAI9939976.1"/>
    <property type="molecule type" value="Genomic_DNA"/>
</dbReference>
<name>A0AA86PJ17_9EUKA</name>